<dbReference type="Proteomes" id="UP000019116">
    <property type="component" value="Chromosome 7D"/>
</dbReference>
<protein>
    <recommendedName>
        <fullName evidence="2">F-box domain-containing protein</fullName>
    </recommendedName>
</protein>
<dbReference type="Gramene" id="TraesCLE_scaffold_027246_01G000300.1">
    <property type="protein sequence ID" value="TraesCLE_scaffold_027246_01G000300.1"/>
    <property type="gene ID" value="TraesCLE_scaffold_027246_01G000300"/>
</dbReference>
<feature type="region of interest" description="Disordered" evidence="1">
    <location>
        <begin position="1"/>
        <end position="23"/>
    </location>
</feature>
<proteinExistence type="predicted"/>
<dbReference type="Gramene" id="TraesRN7D0100469800.1">
    <property type="protein sequence ID" value="TraesRN7D0100469800.1"/>
    <property type="gene ID" value="TraesRN7D0100469800"/>
</dbReference>
<dbReference type="Pfam" id="PF12937">
    <property type="entry name" value="F-box-like"/>
    <property type="match status" value="1"/>
</dbReference>
<dbReference type="OMA" id="FECKYLR"/>
<evidence type="ECO:0000313" key="3">
    <source>
        <dbReference type="EnsemblPlants" id="TraesCS7D02G203500.1"/>
    </source>
</evidence>
<dbReference type="FunFam" id="1.20.1280.50:FF:000037">
    <property type="entry name" value="F-box protein SKIP19"/>
    <property type="match status" value="1"/>
</dbReference>
<dbReference type="EnsemblPlants" id="TraesCS7D02G203500.1">
    <property type="protein sequence ID" value="TraesCS7D02G203500.1"/>
    <property type="gene ID" value="TraesCS7D02G203500"/>
</dbReference>
<dbReference type="Gene3D" id="1.20.1280.50">
    <property type="match status" value="1"/>
</dbReference>
<reference evidence="3" key="2">
    <citation type="submission" date="2018-10" db="UniProtKB">
        <authorList>
            <consortium name="EnsemblPlants"/>
        </authorList>
    </citation>
    <scope>IDENTIFICATION</scope>
</reference>
<evidence type="ECO:0000313" key="4">
    <source>
        <dbReference type="Proteomes" id="UP000019116"/>
    </source>
</evidence>
<organism evidence="3">
    <name type="scientific">Triticum aestivum</name>
    <name type="common">Wheat</name>
    <dbReference type="NCBI Taxonomy" id="4565"/>
    <lineage>
        <taxon>Eukaryota</taxon>
        <taxon>Viridiplantae</taxon>
        <taxon>Streptophyta</taxon>
        <taxon>Embryophyta</taxon>
        <taxon>Tracheophyta</taxon>
        <taxon>Spermatophyta</taxon>
        <taxon>Magnoliopsida</taxon>
        <taxon>Liliopsida</taxon>
        <taxon>Poales</taxon>
        <taxon>Poaceae</taxon>
        <taxon>BOP clade</taxon>
        <taxon>Pooideae</taxon>
        <taxon>Triticodae</taxon>
        <taxon>Triticeae</taxon>
        <taxon>Triticinae</taxon>
        <taxon>Triticum</taxon>
    </lineage>
</organism>
<dbReference type="InterPro" id="IPR032675">
    <property type="entry name" value="LRR_dom_sf"/>
</dbReference>
<accession>A0A3B6TH05</accession>
<dbReference type="Gramene" id="TraesCS7D02G203500.1">
    <property type="protein sequence ID" value="TraesCS7D02G203500.1"/>
    <property type="gene ID" value="TraesCS7D02G203500"/>
</dbReference>
<dbReference type="InterPro" id="IPR036047">
    <property type="entry name" value="F-box-like_dom_sf"/>
</dbReference>
<dbReference type="SMR" id="A0A3B6TH05"/>
<reference evidence="3" key="1">
    <citation type="submission" date="2018-08" db="EMBL/GenBank/DDBJ databases">
        <authorList>
            <person name="Rossello M."/>
        </authorList>
    </citation>
    <scope>NUCLEOTIDE SEQUENCE [LARGE SCALE GENOMIC DNA]</scope>
    <source>
        <strain evidence="3">cv. Chinese Spring</strain>
    </source>
</reference>
<dbReference type="Gramene" id="TraesPARA_EIv1.0_2550980.1">
    <property type="protein sequence ID" value="TraesPARA_EIv1.0_2550980.1.CDS"/>
    <property type="gene ID" value="TraesPARA_EIv1.0_2550980"/>
</dbReference>
<dbReference type="Gramene" id="TraesCS7D03G0453900.1">
    <property type="protein sequence ID" value="TraesCS7D03G0453900.1.CDS"/>
    <property type="gene ID" value="TraesCS7D03G0453900"/>
</dbReference>
<dbReference type="SUPFAM" id="SSF52047">
    <property type="entry name" value="RNI-like"/>
    <property type="match status" value="1"/>
</dbReference>
<dbReference type="InterPro" id="IPR001810">
    <property type="entry name" value="F-box_dom"/>
</dbReference>
<keyword evidence="4" id="KW-1185">Reference proteome</keyword>
<name>A0A3B6TH05_WHEAT</name>
<dbReference type="AlphaFoldDB" id="A0A3B6TH05"/>
<evidence type="ECO:0000259" key="2">
    <source>
        <dbReference type="PROSITE" id="PS50181"/>
    </source>
</evidence>
<evidence type="ECO:0000256" key="1">
    <source>
        <dbReference type="SAM" id="MobiDB-lite"/>
    </source>
</evidence>
<dbReference type="Gramene" id="TraesCAD_scaffold_013138_01G000400.1">
    <property type="protein sequence ID" value="TraesCAD_scaffold_013138_01G000400.1"/>
    <property type="gene ID" value="TraesCAD_scaffold_013138_01G000400"/>
</dbReference>
<sequence>MQSSSLHPPPAAATPRGRKGRPRRDRTWHITVFNYMPLPWDQRDWAELPQDAISCIFRKMNQFELLLGAAAVCRSWRRAAWHEPELWRCIDMRYLLEDVPPSGWQATRSSLVRAALRLSAGQCETFVAELLDDDLFIFLSEQAPLLKNLYLIKCYYVSKEVFAKVMYKFPLLEELELLMWLGGTEMLEIVAEACPCLKHFSLIKQDRFYELEDDGNAFAIAKMHGLRSLYLDGNRLTNKGLTVILDGCPHLEHLNVFECKYLRMDDDLLEKCSRVNMDGPRYSLPYLPCSCCWSPDYSDHEDYEDYHEACYYYLGDHFDDDDIAEHEKILDIKNMRRYLP</sequence>
<feature type="domain" description="F-box" evidence="2">
    <location>
        <begin position="42"/>
        <end position="90"/>
    </location>
</feature>
<dbReference type="OrthoDB" id="632991at2759"/>
<dbReference type="STRING" id="4565.A0A3B6TH05"/>
<dbReference type="PANTHER" id="PTHR38926:SF43">
    <property type="entry name" value="F-BOX DOMAIN-CONTAINING PROTEIN"/>
    <property type="match status" value="1"/>
</dbReference>
<dbReference type="Gramene" id="TraesWEE_scaffold_034570_01G000400.1">
    <property type="protein sequence ID" value="TraesWEE_scaffold_034570_01G000400.1"/>
    <property type="gene ID" value="TraesWEE_scaffold_034570_01G000400"/>
</dbReference>
<dbReference type="PROSITE" id="PS50181">
    <property type="entry name" value="FBOX"/>
    <property type="match status" value="1"/>
</dbReference>
<dbReference type="GO" id="GO:1905761">
    <property type="term" value="F:SCF ubiquitin ligase complex binding"/>
    <property type="evidence" value="ECO:0000318"/>
    <property type="project" value="GO_Central"/>
</dbReference>
<dbReference type="Gene3D" id="3.80.10.10">
    <property type="entry name" value="Ribonuclease Inhibitor"/>
    <property type="match status" value="1"/>
</dbReference>
<dbReference type="PANTHER" id="PTHR38926">
    <property type="entry name" value="F-BOX DOMAIN CONTAINING PROTEIN, EXPRESSED"/>
    <property type="match status" value="1"/>
</dbReference>
<dbReference type="SUPFAM" id="SSF81383">
    <property type="entry name" value="F-box domain"/>
    <property type="match status" value="1"/>
</dbReference>
<dbReference type="Gramene" id="TraesROB_scaffold_011215_01G000600.1">
    <property type="protein sequence ID" value="TraesROB_scaffold_011215_01G000600.1"/>
    <property type="gene ID" value="TraesROB_scaffold_011215_01G000600"/>
</dbReference>